<feature type="signal peptide" evidence="12">
    <location>
        <begin position="1"/>
        <end position="30"/>
    </location>
</feature>
<dbReference type="Gene3D" id="3.40.190.10">
    <property type="entry name" value="Periplasmic binding protein-like II"/>
    <property type="match status" value="2"/>
</dbReference>
<comment type="catalytic activity">
    <reaction evidence="11">
        <text>N(6)-(pyridoxal phosphate)-L-lysyl-[4-amino-5-hydroxymethyl-2-methylpyrimidine phosphate synthase] + L-histidyl-[4-amino-5-hydroxymethyl-2-methylpyrimidine phosphate synthase] + 2 Fe(3+) + 4 H2O = L-lysyl-[4-amino-5-hydroxymethyl-2-methylpyrimidine phosphate synthase] + (2S)-2-amino-5-hydroxy-4-oxopentanoyl-[4-amino-5-hydroxymethyl-2-methylpyrimidine phosphate synthase] + 4-amino-2-methyl-5-(phosphooxymethyl)pyrimidine + 3-oxopropanoate + 2 Fe(2+) + 2 H(+)</text>
        <dbReference type="Rhea" id="RHEA:65756"/>
        <dbReference type="Rhea" id="RHEA-COMP:16892"/>
        <dbReference type="Rhea" id="RHEA-COMP:16893"/>
        <dbReference type="Rhea" id="RHEA-COMP:16894"/>
        <dbReference type="Rhea" id="RHEA-COMP:16895"/>
        <dbReference type="ChEBI" id="CHEBI:15377"/>
        <dbReference type="ChEBI" id="CHEBI:15378"/>
        <dbReference type="ChEBI" id="CHEBI:29033"/>
        <dbReference type="ChEBI" id="CHEBI:29034"/>
        <dbReference type="ChEBI" id="CHEBI:29969"/>
        <dbReference type="ChEBI" id="CHEBI:29979"/>
        <dbReference type="ChEBI" id="CHEBI:33190"/>
        <dbReference type="ChEBI" id="CHEBI:58354"/>
        <dbReference type="ChEBI" id="CHEBI:143915"/>
        <dbReference type="ChEBI" id="CHEBI:157692"/>
    </reaction>
    <physiologicalReaction direction="left-to-right" evidence="11">
        <dbReference type="Rhea" id="RHEA:65757"/>
    </physiologicalReaction>
</comment>
<dbReference type="GO" id="GO:0016740">
    <property type="term" value="F:transferase activity"/>
    <property type="evidence" value="ECO:0007669"/>
    <property type="project" value="UniProtKB-KW"/>
</dbReference>
<dbReference type="PANTHER" id="PTHR31528:SF1">
    <property type="entry name" value="4-AMINO-5-HYDROXYMETHYL-2-METHYLPYRIMIDINE PHOSPHATE SYNTHASE THI11-RELATED"/>
    <property type="match status" value="1"/>
</dbReference>
<dbReference type="GO" id="GO:0009228">
    <property type="term" value="P:thiamine biosynthetic process"/>
    <property type="evidence" value="ECO:0007669"/>
    <property type="project" value="UniProtKB-KW"/>
</dbReference>
<comment type="subunit">
    <text evidence="4">Homodimer.</text>
</comment>
<keyword evidence="15" id="KW-1185">Reference proteome</keyword>
<keyword evidence="9" id="KW-0408">Iron</keyword>
<dbReference type="PROSITE" id="PS51318">
    <property type="entry name" value="TAT"/>
    <property type="match status" value="1"/>
</dbReference>
<dbReference type="OrthoDB" id="5372616at2"/>
<keyword evidence="6" id="KW-0479">Metal-binding</keyword>
<evidence type="ECO:0000313" key="14">
    <source>
        <dbReference type="EMBL" id="PTM57203.1"/>
    </source>
</evidence>
<gene>
    <name evidence="14" type="ORF">C8P69_104253</name>
</gene>
<evidence type="ECO:0000313" key="15">
    <source>
        <dbReference type="Proteomes" id="UP000241808"/>
    </source>
</evidence>
<evidence type="ECO:0000256" key="2">
    <source>
        <dbReference type="ARBA" id="ARBA00004948"/>
    </source>
</evidence>
<comment type="pathway">
    <text evidence="2">Cofactor biosynthesis; thiamine diphosphate biosynthesis.</text>
</comment>
<dbReference type="EMBL" id="PZZL01000004">
    <property type="protein sequence ID" value="PTM57203.1"/>
    <property type="molecule type" value="Genomic_DNA"/>
</dbReference>
<comment type="similarity">
    <text evidence="3">Belongs to the NMT1/THI5 family.</text>
</comment>
<feature type="chain" id="PRO_5015643670" description="Thiamine pyrimidine synthase" evidence="12">
    <location>
        <begin position="31"/>
        <end position="353"/>
    </location>
</feature>
<keyword evidence="5" id="KW-0808">Transferase</keyword>
<dbReference type="RefSeq" id="WP_108177040.1">
    <property type="nucleotide sequence ID" value="NZ_PZZL01000004.1"/>
</dbReference>
<accession>A0A2T4Z5P1</accession>
<protein>
    <recommendedName>
        <fullName evidence="10">Thiamine pyrimidine synthase</fullName>
    </recommendedName>
</protein>
<keyword evidence="8" id="KW-0784">Thiamine biosynthesis</keyword>
<dbReference type="GO" id="GO:0046872">
    <property type="term" value="F:metal ion binding"/>
    <property type="evidence" value="ECO:0007669"/>
    <property type="project" value="UniProtKB-KW"/>
</dbReference>
<proteinExistence type="inferred from homology"/>
<dbReference type="InterPro" id="IPR006311">
    <property type="entry name" value="TAT_signal"/>
</dbReference>
<dbReference type="SUPFAM" id="SSF53850">
    <property type="entry name" value="Periplasmic binding protein-like II"/>
    <property type="match status" value="1"/>
</dbReference>
<feature type="domain" description="SsuA/THI5-like" evidence="13">
    <location>
        <begin position="52"/>
        <end position="266"/>
    </location>
</feature>
<evidence type="ECO:0000256" key="8">
    <source>
        <dbReference type="ARBA" id="ARBA00022977"/>
    </source>
</evidence>
<evidence type="ECO:0000256" key="9">
    <source>
        <dbReference type="ARBA" id="ARBA00023004"/>
    </source>
</evidence>
<dbReference type="InterPro" id="IPR027939">
    <property type="entry name" value="NMT1/THI5"/>
</dbReference>
<organism evidence="14 15">
    <name type="scientific">Phreatobacter oligotrophus</name>
    <dbReference type="NCBI Taxonomy" id="1122261"/>
    <lineage>
        <taxon>Bacteria</taxon>
        <taxon>Pseudomonadati</taxon>
        <taxon>Pseudomonadota</taxon>
        <taxon>Alphaproteobacteria</taxon>
        <taxon>Hyphomicrobiales</taxon>
        <taxon>Phreatobacteraceae</taxon>
        <taxon>Phreatobacter</taxon>
    </lineage>
</organism>
<evidence type="ECO:0000256" key="5">
    <source>
        <dbReference type="ARBA" id="ARBA00022679"/>
    </source>
</evidence>
<dbReference type="Pfam" id="PF09084">
    <property type="entry name" value="NMT1"/>
    <property type="match status" value="1"/>
</dbReference>
<reference evidence="14 15" key="1">
    <citation type="submission" date="2018-04" db="EMBL/GenBank/DDBJ databases">
        <title>Genomic Encyclopedia of Archaeal and Bacterial Type Strains, Phase II (KMG-II): from individual species to whole genera.</title>
        <authorList>
            <person name="Goeker M."/>
        </authorList>
    </citation>
    <scope>NUCLEOTIDE SEQUENCE [LARGE SCALE GENOMIC DNA]</scope>
    <source>
        <strain evidence="14 15">DSM 25521</strain>
    </source>
</reference>
<evidence type="ECO:0000256" key="7">
    <source>
        <dbReference type="ARBA" id="ARBA00022898"/>
    </source>
</evidence>
<evidence type="ECO:0000256" key="6">
    <source>
        <dbReference type="ARBA" id="ARBA00022723"/>
    </source>
</evidence>
<comment type="function">
    <text evidence="1">Responsible for the formation of the pyrimidine heterocycle in the thiamine biosynthesis pathway. Catalyzes the formation of hydroxymethylpyrimidine phosphate (HMP-P) from histidine and pyridoxal phosphate (PLP). The protein uses PLP and the active site histidine to form HMP-P, generating an inactive enzyme. The enzyme can only undergo a single turnover, which suggests it is a suicide enzyme.</text>
</comment>
<sequence length="353" mass="38225">MSQTFSRRFVVGGAAAATLLPFVPAAPAIAQTAPVRLRMVLNWRYQGPQSWFFLAQDNGYLRQAGIEIDIDQGNGSGAAVGAVGSGTYDMGFGDINALIALAGRKAGPDPTTPIGIYMMFNRPPFTIAVKADGPIKEPKDLEGKNIGGPANDGALQLFPAFARLTRIDASKVTITNMAPNLREQMLQRGQVDGAFGFVNTIRFSAKAAGIDPDKQFRFINYGDHGMDLYSNCLIVSRKLVNERPDALRAIVAAFDRGVVDTLKDYDAAVASVAKREPLINRAVEKERLIATLQDEMGHPEIARFGYGAPDPERLARSIGIVREANALPRQPGPEEIFTDAFLPAPDARLRKIL</sequence>
<evidence type="ECO:0000259" key="13">
    <source>
        <dbReference type="Pfam" id="PF09084"/>
    </source>
</evidence>
<evidence type="ECO:0000256" key="4">
    <source>
        <dbReference type="ARBA" id="ARBA00011738"/>
    </source>
</evidence>
<keyword evidence="12" id="KW-0732">Signal</keyword>
<evidence type="ECO:0000256" key="11">
    <source>
        <dbReference type="ARBA" id="ARBA00048179"/>
    </source>
</evidence>
<dbReference type="InterPro" id="IPR015168">
    <property type="entry name" value="SsuA/THI5"/>
</dbReference>
<evidence type="ECO:0000256" key="3">
    <source>
        <dbReference type="ARBA" id="ARBA00009406"/>
    </source>
</evidence>
<evidence type="ECO:0000256" key="10">
    <source>
        <dbReference type="ARBA" id="ARBA00033171"/>
    </source>
</evidence>
<keyword evidence="7" id="KW-0663">Pyridoxal phosphate</keyword>
<evidence type="ECO:0000256" key="12">
    <source>
        <dbReference type="SAM" id="SignalP"/>
    </source>
</evidence>
<dbReference type="PANTHER" id="PTHR31528">
    <property type="entry name" value="4-AMINO-5-HYDROXYMETHYL-2-METHYLPYRIMIDINE PHOSPHATE SYNTHASE THI11-RELATED"/>
    <property type="match status" value="1"/>
</dbReference>
<dbReference type="Proteomes" id="UP000241808">
    <property type="component" value="Unassembled WGS sequence"/>
</dbReference>
<name>A0A2T4Z5P1_9HYPH</name>
<comment type="caution">
    <text evidence="14">The sequence shown here is derived from an EMBL/GenBank/DDBJ whole genome shotgun (WGS) entry which is preliminary data.</text>
</comment>
<dbReference type="AlphaFoldDB" id="A0A2T4Z5P1"/>
<evidence type="ECO:0000256" key="1">
    <source>
        <dbReference type="ARBA" id="ARBA00003469"/>
    </source>
</evidence>